<dbReference type="Gene3D" id="3.40.50.620">
    <property type="entry name" value="HUPs"/>
    <property type="match status" value="1"/>
</dbReference>
<keyword evidence="2 8" id="KW-0963">Cytoplasm</keyword>
<name>A0A1H0WZ36_9BACI</name>
<dbReference type="Gene3D" id="3.30.465.60">
    <property type="match status" value="1"/>
</dbReference>
<evidence type="ECO:0000256" key="4">
    <source>
        <dbReference type="ARBA" id="ARBA00022694"/>
    </source>
</evidence>
<reference evidence="11" key="1">
    <citation type="submission" date="2016-10" db="EMBL/GenBank/DDBJ databases">
        <authorList>
            <person name="Varghese N."/>
            <person name="Submissions S."/>
        </authorList>
    </citation>
    <scope>NUCLEOTIDE SEQUENCE [LARGE SCALE GENOMIC DNA]</scope>
    <source>
        <strain evidence="11">IBRC-M10078</strain>
    </source>
</reference>
<keyword evidence="6 8" id="KW-0067">ATP-binding</keyword>
<keyword evidence="3 8" id="KW-0436">Ligase</keyword>
<dbReference type="GO" id="GO:0005737">
    <property type="term" value="C:cytoplasm"/>
    <property type="evidence" value="ECO:0007669"/>
    <property type="project" value="UniProtKB-SubCell"/>
</dbReference>
<dbReference type="SUPFAM" id="SSF56037">
    <property type="entry name" value="PheT/TilS domain"/>
    <property type="match status" value="1"/>
</dbReference>
<keyword evidence="5 8" id="KW-0547">Nucleotide-binding</keyword>
<dbReference type="Pfam" id="PF01171">
    <property type="entry name" value="ATP_bind_3"/>
    <property type="match status" value="1"/>
</dbReference>
<dbReference type="CDD" id="cd01992">
    <property type="entry name" value="TilS_N"/>
    <property type="match status" value="1"/>
</dbReference>
<evidence type="ECO:0000259" key="9">
    <source>
        <dbReference type="SMART" id="SM00977"/>
    </source>
</evidence>
<dbReference type="NCBIfam" id="TIGR02432">
    <property type="entry name" value="lysidine_TilS_N"/>
    <property type="match status" value="1"/>
</dbReference>
<dbReference type="OrthoDB" id="9807403at2"/>
<organism evidence="10 11">
    <name type="scientific">Litchfieldia salsa</name>
    <dbReference type="NCBI Taxonomy" id="930152"/>
    <lineage>
        <taxon>Bacteria</taxon>
        <taxon>Bacillati</taxon>
        <taxon>Bacillota</taxon>
        <taxon>Bacilli</taxon>
        <taxon>Bacillales</taxon>
        <taxon>Bacillaceae</taxon>
        <taxon>Litchfieldia</taxon>
    </lineage>
</organism>
<evidence type="ECO:0000256" key="5">
    <source>
        <dbReference type="ARBA" id="ARBA00022741"/>
    </source>
</evidence>
<evidence type="ECO:0000256" key="8">
    <source>
        <dbReference type="HAMAP-Rule" id="MF_01161"/>
    </source>
</evidence>
<comment type="function">
    <text evidence="8">Ligates lysine onto the cytidine present at position 34 of the AUA codon-specific tRNA(Ile) that contains the anticodon CAU, in an ATP-dependent manner. Cytidine is converted to lysidine, thus changing the amino acid specificity of the tRNA from methionine to isoleucine.</text>
</comment>
<evidence type="ECO:0000256" key="3">
    <source>
        <dbReference type="ARBA" id="ARBA00022598"/>
    </source>
</evidence>
<gene>
    <name evidence="8" type="primary">tilS</name>
    <name evidence="10" type="ORF">SAMN05216565_12017</name>
</gene>
<dbReference type="HAMAP" id="MF_01161">
    <property type="entry name" value="tRNA_Ile_lys_synt"/>
    <property type="match status" value="1"/>
</dbReference>
<dbReference type="GO" id="GO:0005524">
    <property type="term" value="F:ATP binding"/>
    <property type="evidence" value="ECO:0007669"/>
    <property type="project" value="UniProtKB-UniRule"/>
</dbReference>
<evidence type="ECO:0000313" key="10">
    <source>
        <dbReference type="EMBL" id="SDP95961.1"/>
    </source>
</evidence>
<sequence length="467" mass="54491">MNISQVKDFITKNSLLRENSTVLIGVSGGPDSLALLHFLWTNYPNNKLLAVHVDHMFRGKESEQDLMSVKEFCRKRDISFESTQINVKKYQEDMRVSSQVAARDCRYEFFKEMMEKYEGDYLALGHHGDDQIETILMRMVRGGSSYSRAGMRAKRVFATGYLIRPFLCLNKSDIESYCTNHDLVPRYDPSNEEDKYTRNRFRNHVLPFFKKENQQVHLRFQQYSEQLIEDEALLEELTQDKLNTVIRKQDKDEVSISVSNYSKMPKPLQRRGIQLILKYLYKDTSPDLNSIHIDNLLSFLANEHPSGILHFPLGLRIIRSYDDCHFSFLEKKTEPYSFIIEQDSVIECNNGYELVSETRGYYPEEFKGEHIFVIDPDSVVPPLYVRSRKTGDKMTQKGMKGTKKVKDIFIDKKVDRGQRELWPIVTDSQGTILWIPLLKKSSYEASNLLKDKYILLQYKATKSRGQS</sequence>
<dbReference type="GO" id="GO:0006400">
    <property type="term" value="P:tRNA modification"/>
    <property type="evidence" value="ECO:0007669"/>
    <property type="project" value="UniProtKB-UniRule"/>
</dbReference>
<evidence type="ECO:0000256" key="6">
    <source>
        <dbReference type="ARBA" id="ARBA00022840"/>
    </source>
</evidence>
<dbReference type="SMART" id="SM00977">
    <property type="entry name" value="TilS_C"/>
    <property type="match status" value="1"/>
</dbReference>
<dbReference type="InterPro" id="IPR012094">
    <property type="entry name" value="tRNA_Ile_lys_synt"/>
</dbReference>
<dbReference type="Proteomes" id="UP000199159">
    <property type="component" value="Unassembled WGS sequence"/>
</dbReference>
<dbReference type="GO" id="GO:0032267">
    <property type="term" value="F:tRNA(Ile)-lysidine synthase activity"/>
    <property type="evidence" value="ECO:0007669"/>
    <property type="project" value="UniProtKB-EC"/>
</dbReference>
<dbReference type="SUPFAM" id="SSF82829">
    <property type="entry name" value="MesJ substrate recognition domain-like"/>
    <property type="match status" value="1"/>
</dbReference>
<dbReference type="EC" id="6.3.4.19" evidence="8"/>
<dbReference type="STRING" id="930152.SAMN05216565_12017"/>
<evidence type="ECO:0000256" key="1">
    <source>
        <dbReference type="ARBA" id="ARBA00004496"/>
    </source>
</evidence>
<protein>
    <recommendedName>
        <fullName evidence="8">tRNA(Ile)-lysidine synthase</fullName>
        <ecNumber evidence="8">6.3.4.19</ecNumber>
    </recommendedName>
    <alternativeName>
        <fullName evidence="8">tRNA(Ile)-2-lysyl-cytidine synthase</fullName>
    </alternativeName>
    <alternativeName>
        <fullName evidence="8">tRNA(Ile)-lysidine synthetase</fullName>
    </alternativeName>
</protein>
<dbReference type="PANTHER" id="PTHR43033">
    <property type="entry name" value="TRNA(ILE)-LYSIDINE SYNTHASE-RELATED"/>
    <property type="match status" value="1"/>
</dbReference>
<comment type="domain">
    <text evidence="8">The N-terminal region contains the highly conserved SGGXDS motif, predicted to be a P-loop motif involved in ATP binding.</text>
</comment>
<dbReference type="SUPFAM" id="SSF52402">
    <property type="entry name" value="Adenine nucleotide alpha hydrolases-like"/>
    <property type="match status" value="1"/>
</dbReference>
<feature type="domain" description="Lysidine-tRNA(Ile) synthetase C-terminal" evidence="9">
    <location>
        <begin position="383"/>
        <end position="456"/>
    </location>
</feature>
<comment type="similarity">
    <text evidence="8">Belongs to the tRNA(Ile)-lysidine synthase family.</text>
</comment>
<comment type="catalytic activity">
    <reaction evidence="7 8">
        <text>cytidine(34) in tRNA(Ile2) + L-lysine + ATP = lysidine(34) in tRNA(Ile2) + AMP + diphosphate + H(+)</text>
        <dbReference type="Rhea" id="RHEA:43744"/>
        <dbReference type="Rhea" id="RHEA-COMP:10625"/>
        <dbReference type="Rhea" id="RHEA-COMP:10670"/>
        <dbReference type="ChEBI" id="CHEBI:15378"/>
        <dbReference type="ChEBI" id="CHEBI:30616"/>
        <dbReference type="ChEBI" id="CHEBI:32551"/>
        <dbReference type="ChEBI" id="CHEBI:33019"/>
        <dbReference type="ChEBI" id="CHEBI:82748"/>
        <dbReference type="ChEBI" id="CHEBI:83665"/>
        <dbReference type="ChEBI" id="CHEBI:456215"/>
        <dbReference type="EC" id="6.3.4.19"/>
    </reaction>
</comment>
<dbReference type="InterPro" id="IPR012795">
    <property type="entry name" value="tRNA_Ile_lys_synt_N"/>
</dbReference>
<dbReference type="InterPro" id="IPR012796">
    <property type="entry name" value="Lysidine-tRNA-synth_C"/>
</dbReference>
<dbReference type="RefSeq" id="WP_090859518.1">
    <property type="nucleotide sequence ID" value="NZ_FNJU01000020.1"/>
</dbReference>
<keyword evidence="4 8" id="KW-0819">tRNA processing</keyword>
<dbReference type="InterPro" id="IPR011063">
    <property type="entry name" value="TilS/TtcA_N"/>
</dbReference>
<evidence type="ECO:0000256" key="2">
    <source>
        <dbReference type="ARBA" id="ARBA00022490"/>
    </source>
</evidence>
<evidence type="ECO:0000313" key="11">
    <source>
        <dbReference type="Proteomes" id="UP000199159"/>
    </source>
</evidence>
<dbReference type="InterPro" id="IPR014729">
    <property type="entry name" value="Rossmann-like_a/b/a_fold"/>
</dbReference>
<dbReference type="NCBIfam" id="TIGR02433">
    <property type="entry name" value="lysidine_TilS_C"/>
    <property type="match status" value="1"/>
</dbReference>
<dbReference type="PANTHER" id="PTHR43033:SF1">
    <property type="entry name" value="TRNA(ILE)-LYSIDINE SYNTHASE-RELATED"/>
    <property type="match status" value="1"/>
</dbReference>
<feature type="binding site" evidence="8">
    <location>
        <begin position="27"/>
        <end position="32"/>
    </location>
    <ligand>
        <name>ATP</name>
        <dbReference type="ChEBI" id="CHEBI:30616"/>
    </ligand>
</feature>
<dbReference type="Pfam" id="PF11734">
    <property type="entry name" value="TilS_C"/>
    <property type="match status" value="1"/>
</dbReference>
<accession>A0A1H0WZ36</accession>
<evidence type="ECO:0000256" key="7">
    <source>
        <dbReference type="ARBA" id="ARBA00048539"/>
    </source>
</evidence>
<dbReference type="AlphaFoldDB" id="A0A1H0WZ36"/>
<keyword evidence="11" id="KW-1185">Reference proteome</keyword>
<proteinExistence type="inferred from homology"/>
<dbReference type="EMBL" id="FNJU01000020">
    <property type="protein sequence ID" value="SDP95961.1"/>
    <property type="molecule type" value="Genomic_DNA"/>
</dbReference>
<comment type="subcellular location">
    <subcellularLocation>
        <location evidence="1 8">Cytoplasm</location>
    </subcellularLocation>
</comment>